<dbReference type="RefSeq" id="WP_012544096.1">
    <property type="nucleotide sequence ID" value="NC_011295.1"/>
</dbReference>
<name>B5Y8B4_COPPD</name>
<proteinExistence type="predicted"/>
<reference evidence="2" key="1">
    <citation type="submission" date="2008-08" db="EMBL/GenBank/DDBJ databases">
        <title>The complete genome sequence of Coprothermobacter proteolyticus strain ATCC 5245 / DSM 5265 / BT.</title>
        <authorList>
            <person name="Dodson R.J."/>
            <person name="Durkin A.S."/>
            <person name="Wu M."/>
            <person name="Eisen J."/>
            <person name="Sutton G."/>
        </authorList>
    </citation>
    <scope>NUCLEOTIDE SEQUENCE [LARGE SCALE GENOMIC DNA]</scope>
    <source>
        <strain evidence="2">ATCC 35245 / DSM 5265 / OCM 4 / BT</strain>
    </source>
</reference>
<dbReference type="Proteomes" id="UP000001732">
    <property type="component" value="Chromosome"/>
</dbReference>
<dbReference type="EMBL" id="CP001145">
    <property type="protein sequence ID" value="ACI17444.1"/>
    <property type="molecule type" value="Genomic_DNA"/>
</dbReference>
<evidence type="ECO:0000313" key="1">
    <source>
        <dbReference type="EMBL" id="ACI17444.1"/>
    </source>
</evidence>
<evidence type="ECO:0000313" key="2">
    <source>
        <dbReference type="Proteomes" id="UP000001732"/>
    </source>
</evidence>
<organism evidence="1 2">
    <name type="scientific">Coprothermobacter proteolyticus (strain ATCC 35245 / DSM 5265 / OCM 4 / BT)</name>
    <dbReference type="NCBI Taxonomy" id="309798"/>
    <lineage>
        <taxon>Bacteria</taxon>
        <taxon>Pseudomonadati</taxon>
        <taxon>Coprothermobacterota</taxon>
        <taxon>Coprothermobacteria</taxon>
        <taxon>Coprothermobacterales</taxon>
        <taxon>Coprothermobacteraceae</taxon>
        <taxon>Coprothermobacter</taxon>
    </lineage>
</organism>
<reference evidence="1 2" key="2">
    <citation type="journal article" date="2014" name="Genome Announc.">
        <title>Complete Genome Sequence of Coprothermobacter proteolyticus DSM 5265.</title>
        <authorList>
            <person name="Alexiev A."/>
            <person name="Coil D.A."/>
            <person name="Badger J.H."/>
            <person name="Enticknap J."/>
            <person name="Ward N."/>
            <person name="Robb F.T."/>
            <person name="Eisen J.A."/>
        </authorList>
    </citation>
    <scope>NUCLEOTIDE SEQUENCE [LARGE SCALE GENOMIC DNA]</scope>
    <source>
        <strain evidence="2">ATCC 35245 / DSM 5265 / OCM 4 / BT</strain>
    </source>
</reference>
<accession>B5Y8B4</accession>
<sequence length="95" mass="10278">MAEIVACGKSGLYDFLSFSGIRVVEAEEIDHILASATDTVVLVTDGISCSTELISDLEEKYGTKFVPVVLDPKQGVDVSSARRFVERALGVKLDR</sequence>
<dbReference type="STRING" id="309798.COPRO5265_0663"/>
<gene>
    <name evidence="1" type="ordered locus">COPRO5265_0663</name>
</gene>
<dbReference type="AlphaFoldDB" id="B5Y8B4"/>
<dbReference type="OrthoDB" id="9899583at2"/>
<dbReference type="HOGENOM" id="CLU_2368019_0_0_9"/>
<dbReference type="KEGG" id="cpo:COPRO5265_0663"/>
<protein>
    <submittedName>
        <fullName evidence="1">Uncharacterized protein</fullName>
    </submittedName>
</protein>
<keyword evidence="2" id="KW-1185">Reference proteome</keyword>